<organism evidence="2 3">
    <name type="scientific">Frankia canadensis</name>
    <dbReference type="NCBI Taxonomy" id="1836972"/>
    <lineage>
        <taxon>Bacteria</taxon>
        <taxon>Bacillati</taxon>
        <taxon>Actinomycetota</taxon>
        <taxon>Actinomycetes</taxon>
        <taxon>Frankiales</taxon>
        <taxon>Frankiaceae</taxon>
        <taxon>Frankia</taxon>
    </lineage>
</organism>
<evidence type="ECO:0000313" key="3">
    <source>
        <dbReference type="Proteomes" id="UP000234331"/>
    </source>
</evidence>
<feature type="compositionally biased region" description="Basic and acidic residues" evidence="1">
    <location>
        <begin position="42"/>
        <end position="52"/>
    </location>
</feature>
<feature type="compositionally biased region" description="Basic residues" evidence="1">
    <location>
        <begin position="23"/>
        <end position="33"/>
    </location>
</feature>
<evidence type="ECO:0000313" key="2">
    <source>
        <dbReference type="EMBL" id="SNQ46668.1"/>
    </source>
</evidence>
<feature type="compositionally biased region" description="Basic residues" evidence="1">
    <location>
        <begin position="53"/>
        <end position="74"/>
    </location>
</feature>
<keyword evidence="3" id="KW-1185">Reference proteome</keyword>
<gene>
    <name evidence="2" type="ORF">FRACA_150040</name>
</gene>
<proteinExistence type="predicted"/>
<accession>A0A2I2KLX7</accession>
<feature type="compositionally biased region" description="Basic and acidic residues" evidence="1">
    <location>
        <begin position="185"/>
        <end position="200"/>
    </location>
</feature>
<dbReference type="AlphaFoldDB" id="A0A2I2KLX7"/>
<feature type="compositionally biased region" description="Basic residues" evidence="1">
    <location>
        <begin position="201"/>
        <end position="210"/>
    </location>
</feature>
<sequence length="226" mass="24723">MCRRDQGQRREVPAVRRVVAVHRHPAQQVHRVRGGGEGGEAVARRGEDDPRGRARARLHRGRQAHRGPARRRPRRALDDAPVTTVTSMRGGLRAHGGPESRAAMPTGRPRSDATPGPAPDRGRRQGRHRLPRTARDAWAGVRPGSDDPLGAATAGTVEDPPDSLHDPRALSNETATRALRVPGHHLAERPDGGAGRPDRRPARRRPRRAQRHILVITDGIRAIYAA</sequence>
<dbReference type="EMBL" id="FZMO01000057">
    <property type="protein sequence ID" value="SNQ46668.1"/>
    <property type="molecule type" value="Genomic_DNA"/>
</dbReference>
<dbReference type="Proteomes" id="UP000234331">
    <property type="component" value="Unassembled WGS sequence"/>
</dbReference>
<protein>
    <submittedName>
        <fullName evidence="2">Uncharacterized protein</fullName>
    </submittedName>
</protein>
<feature type="region of interest" description="Disordered" evidence="1">
    <location>
        <begin position="23"/>
        <end position="210"/>
    </location>
</feature>
<reference evidence="2 3" key="1">
    <citation type="submission" date="2017-06" db="EMBL/GenBank/DDBJ databases">
        <authorList>
            <person name="Kim H.J."/>
            <person name="Triplett B.A."/>
        </authorList>
    </citation>
    <scope>NUCLEOTIDE SEQUENCE [LARGE SCALE GENOMIC DNA]</scope>
    <source>
        <strain evidence="2">FRACA_ARgP5</strain>
    </source>
</reference>
<evidence type="ECO:0000256" key="1">
    <source>
        <dbReference type="SAM" id="MobiDB-lite"/>
    </source>
</evidence>
<name>A0A2I2KLX7_9ACTN</name>